<dbReference type="AlphaFoldDB" id="A0A5B9P9G0"/>
<sequence>MSTKFSWLKKLVWPILLVAVCVAAFFTQDRWMPHAQQFIAYLKNENADDEEHPEEEAPSETPDTLTLSPTAWKNIGLMTGTVNPTDFTKVVSVPALVTERHGRSRNEITAPMTGVVTQIYPLERQAVEPGIALFDMRLTHEDVVSAQATFLTNLQSLDVVNKELTRLKNVGEGVIPGKRIIQQEYERDKVMSALSTTRQSLLLHGMSEQQIAEMEATRKVLREVTVVAPPYAKNHEHEGIEHQYQVQSINVNRGESVTAGQLLGVLADHCLLYVEGKAFEDDSERLVHAAENGSTIQVVPTSSDGESDEILNLKVQSVANEIDLQSRALKFYLLLPNRLTSKSGAGTYSKNFISWKYRPGQRMEARIPTTQVMENKIVLPPNAVVIEGPNAFVFEQNGDNFDRIDVQVLYRDKDTVVLENDGQLVGSIIALNGAYQMHLALKNQSGGAIDPHAGHNH</sequence>
<proteinExistence type="predicted"/>
<dbReference type="PANTHER" id="PTHR30097">
    <property type="entry name" value="CATION EFFLUX SYSTEM PROTEIN CUSB"/>
    <property type="match status" value="1"/>
</dbReference>
<evidence type="ECO:0000313" key="2">
    <source>
        <dbReference type="EMBL" id="QEG22079.1"/>
    </source>
</evidence>
<dbReference type="GO" id="GO:0015679">
    <property type="term" value="P:plasma membrane copper ion transport"/>
    <property type="evidence" value="ECO:0007669"/>
    <property type="project" value="TreeGrafter"/>
</dbReference>
<dbReference type="PANTHER" id="PTHR30097:SF4">
    <property type="entry name" value="SLR6042 PROTEIN"/>
    <property type="match status" value="1"/>
</dbReference>
<gene>
    <name evidence="2" type="ORF">MFFC18_19400</name>
</gene>
<reference evidence="2 3" key="1">
    <citation type="submission" date="2019-08" db="EMBL/GenBank/DDBJ databases">
        <title>Deep-cultivation of Planctomycetes and their phenomic and genomic characterization uncovers novel biology.</title>
        <authorList>
            <person name="Wiegand S."/>
            <person name="Jogler M."/>
            <person name="Boedeker C."/>
            <person name="Pinto D."/>
            <person name="Vollmers J."/>
            <person name="Rivas-Marin E."/>
            <person name="Kohn T."/>
            <person name="Peeters S.H."/>
            <person name="Heuer A."/>
            <person name="Rast P."/>
            <person name="Oberbeckmann S."/>
            <person name="Bunk B."/>
            <person name="Jeske O."/>
            <person name="Meyerdierks A."/>
            <person name="Storesund J.E."/>
            <person name="Kallscheuer N."/>
            <person name="Luecker S."/>
            <person name="Lage O.M."/>
            <person name="Pohl T."/>
            <person name="Merkel B.J."/>
            <person name="Hornburger P."/>
            <person name="Mueller R.-W."/>
            <person name="Bruemmer F."/>
            <person name="Labrenz M."/>
            <person name="Spormann A.M."/>
            <person name="Op den Camp H."/>
            <person name="Overmann J."/>
            <person name="Amann R."/>
            <person name="Jetten M.S.M."/>
            <person name="Mascher T."/>
            <person name="Medema M.H."/>
            <person name="Devos D.P."/>
            <person name="Kaster A.-K."/>
            <person name="Ovreas L."/>
            <person name="Rohde M."/>
            <person name="Galperin M.Y."/>
            <person name="Jogler C."/>
        </authorList>
    </citation>
    <scope>NUCLEOTIDE SEQUENCE [LARGE SCALE GENOMIC DNA]</scope>
    <source>
        <strain evidence="2 3">FC18</strain>
    </source>
</reference>
<keyword evidence="1" id="KW-0813">Transport</keyword>
<keyword evidence="3" id="KW-1185">Reference proteome</keyword>
<dbReference type="Proteomes" id="UP000322214">
    <property type="component" value="Chromosome"/>
</dbReference>
<dbReference type="GO" id="GO:0030313">
    <property type="term" value="C:cell envelope"/>
    <property type="evidence" value="ECO:0007669"/>
    <property type="project" value="TreeGrafter"/>
</dbReference>
<dbReference type="KEGG" id="mff:MFFC18_19400"/>
<dbReference type="OrthoDB" id="235102at2"/>
<dbReference type="GO" id="GO:0060003">
    <property type="term" value="P:copper ion export"/>
    <property type="evidence" value="ECO:0007669"/>
    <property type="project" value="TreeGrafter"/>
</dbReference>
<dbReference type="RefSeq" id="WP_148618756.1">
    <property type="nucleotide sequence ID" value="NZ_CP042912.1"/>
</dbReference>
<evidence type="ECO:0000313" key="3">
    <source>
        <dbReference type="Proteomes" id="UP000322214"/>
    </source>
</evidence>
<dbReference type="EMBL" id="CP042912">
    <property type="protein sequence ID" value="QEG22079.1"/>
    <property type="molecule type" value="Genomic_DNA"/>
</dbReference>
<name>A0A5B9P9G0_9BACT</name>
<protein>
    <submittedName>
        <fullName evidence="2">Uncharacterized protein</fullName>
    </submittedName>
</protein>
<accession>A0A5B9P9G0</accession>
<dbReference type="STRING" id="980251.GCA_001642875_05029"/>
<evidence type="ECO:0000256" key="1">
    <source>
        <dbReference type="ARBA" id="ARBA00022448"/>
    </source>
</evidence>
<dbReference type="InterPro" id="IPR051909">
    <property type="entry name" value="MFP_Cation_Efflux"/>
</dbReference>
<organism evidence="2 3">
    <name type="scientific">Mariniblastus fucicola</name>
    <dbReference type="NCBI Taxonomy" id="980251"/>
    <lineage>
        <taxon>Bacteria</taxon>
        <taxon>Pseudomonadati</taxon>
        <taxon>Planctomycetota</taxon>
        <taxon>Planctomycetia</taxon>
        <taxon>Pirellulales</taxon>
        <taxon>Pirellulaceae</taxon>
        <taxon>Mariniblastus</taxon>
    </lineage>
</organism>